<name>A0A7H8QID0_TALRU</name>
<dbReference type="InterPro" id="IPR019826">
    <property type="entry name" value="Carboxylesterase_B_AS"/>
</dbReference>
<dbReference type="GeneID" id="55988301"/>
<evidence type="ECO:0000313" key="6">
    <source>
        <dbReference type="Proteomes" id="UP000509510"/>
    </source>
</evidence>
<evidence type="ECO:0000313" key="5">
    <source>
        <dbReference type="EMBL" id="QKX53708.1"/>
    </source>
</evidence>
<feature type="domain" description="Carboxylesterase type B" evidence="4">
    <location>
        <begin position="157"/>
        <end position="647"/>
    </location>
</feature>
<dbReference type="InterPro" id="IPR029058">
    <property type="entry name" value="AB_hydrolase_fold"/>
</dbReference>
<evidence type="ECO:0000259" key="4">
    <source>
        <dbReference type="Pfam" id="PF00135"/>
    </source>
</evidence>
<feature type="chain" id="PRO_5029032653" description="Carboxylic ester hydrolase" evidence="3">
    <location>
        <begin position="18"/>
        <end position="677"/>
    </location>
</feature>
<dbReference type="RefSeq" id="XP_035339887.1">
    <property type="nucleotide sequence ID" value="XM_035483994.1"/>
</dbReference>
<dbReference type="AlphaFoldDB" id="A0A7H8QID0"/>
<protein>
    <recommendedName>
        <fullName evidence="3">Carboxylic ester hydrolase</fullName>
        <ecNumber evidence="3">3.1.1.-</ecNumber>
    </recommendedName>
</protein>
<organism evidence="5 6">
    <name type="scientific">Talaromyces rugulosus</name>
    <name type="common">Penicillium rugulosum</name>
    <dbReference type="NCBI Taxonomy" id="121627"/>
    <lineage>
        <taxon>Eukaryota</taxon>
        <taxon>Fungi</taxon>
        <taxon>Dikarya</taxon>
        <taxon>Ascomycota</taxon>
        <taxon>Pezizomycotina</taxon>
        <taxon>Eurotiomycetes</taxon>
        <taxon>Eurotiomycetidae</taxon>
        <taxon>Eurotiales</taxon>
        <taxon>Trichocomaceae</taxon>
        <taxon>Talaromyces</taxon>
        <taxon>Talaromyces sect. Islandici</taxon>
    </lineage>
</organism>
<reference evidence="6" key="1">
    <citation type="submission" date="2020-06" db="EMBL/GenBank/DDBJ databases">
        <title>A chromosome-scale genome assembly of Talaromyces rugulosus W13939.</title>
        <authorList>
            <person name="Wang B."/>
            <person name="Guo L."/>
            <person name="Ye K."/>
            <person name="Wang L."/>
        </authorList>
    </citation>
    <scope>NUCLEOTIDE SEQUENCE [LARGE SCALE GENOMIC DNA]</scope>
    <source>
        <strain evidence="6">W13939</strain>
    </source>
</reference>
<dbReference type="GO" id="GO:0016787">
    <property type="term" value="F:hydrolase activity"/>
    <property type="evidence" value="ECO:0007669"/>
    <property type="project" value="UniProtKB-KW"/>
</dbReference>
<dbReference type="SUPFAM" id="SSF53474">
    <property type="entry name" value="alpha/beta-Hydrolases"/>
    <property type="match status" value="1"/>
</dbReference>
<dbReference type="Pfam" id="PF00135">
    <property type="entry name" value="COesterase"/>
    <property type="match status" value="1"/>
</dbReference>
<dbReference type="InterPro" id="IPR002018">
    <property type="entry name" value="CarbesteraseB"/>
</dbReference>
<keyword evidence="3" id="KW-0732">Signal</keyword>
<keyword evidence="2 3" id="KW-0378">Hydrolase</keyword>
<dbReference type="Gene3D" id="3.40.50.1820">
    <property type="entry name" value="alpha/beta hydrolase"/>
    <property type="match status" value="1"/>
</dbReference>
<dbReference type="KEGG" id="trg:TRUGW13939_00788"/>
<keyword evidence="6" id="KW-1185">Reference proteome</keyword>
<gene>
    <name evidence="5" type="ORF">TRUGW13939_00788</name>
</gene>
<evidence type="ECO:0000256" key="2">
    <source>
        <dbReference type="ARBA" id="ARBA00022801"/>
    </source>
</evidence>
<evidence type="ECO:0000256" key="1">
    <source>
        <dbReference type="ARBA" id="ARBA00005964"/>
    </source>
</evidence>
<sequence length="677" mass="74386">MVIHRLLQLTFALVAHAATINGRHEASTVTRRSAVLYQNDGNWTTHAETPSSILFFNPISLSEARQICAENSEALLHASDLDKFKIPLQYQTYLGNTGPKTQFWTASSSDHSFSETRTFICTNTAPLVDKVETPFYLFPKVNVSSNGSTYIGVRDHIAYRFLGIPYILQPVGDLRLAYPIQWYTNETDHVLNATTYGPTCPANGGFYDGNSYGLNPWGNSEACVLMNIFTPYLPGSENPSDKNLKPVLFWLHGGGSTAMDATYDGVSLASRSDVVIVSINWRGGNFGTLSFDDGYVDGNYGIADIVTGLQWVQDHIKAFGGDPKKVTIFGQSAGGESVVNMIRSPKAAGLFSGAIVQSGALGPAYTQDEIANVTVPAVAAVCGNSTGAARLSCLRSLGTDEFMNNITWSIGHGYANFDNGAIIDGIWIANQTVAAARNGQLNRVHYMAGSMPEEGESLLGTAIVQNATDFNATLYSIVGPDIPVAWPPLVEKSGLWNNGTDPINAYNNTINAYTTAHLTCPGEQFIQAAHEANAFKSYYYYNNLRAYALSYYDPYTSCTFPVDKPNTPYYRCHSGDIYQVFGTYYIFDQPIRTAADIGHTNLQQDMWGAFARTGDPNPAKEYLRARGYTDSLALFEKFHWPEFNGRDSMNIDFPEPFISDLPWKEKCGVVEQLFQLP</sequence>
<comment type="similarity">
    <text evidence="1 3">Belongs to the type-B carboxylesterase/lipase family.</text>
</comment>
<dbReference type="OrthoDB" id="408631at2759"/>
<evidence type="ECO:0000256" key="3">
    <source>
        <dbReference type="RuleBase" id="RU361235"/>
    </source>
</evidence>
<dbReference type="EC" id="3.1.1.-" evidence="3"/>
<accession>A0A7H8QID0</accession>
<feature type="signal peptide" evidence="3">
    <location>
        <begin position="1"/>
        <end position="17"/>
    </location>
</feature>
<dbReference type="InterPro" id="IPR050309">
    <property type="entry name" value="Type-B_Carboxylest/Lipase"/>
</dbReference>
<dbReference type="Proteomes" id="UP000509510">
    <property type="component" value="Chromosome I"/>
</dbReference>
<dbReference type="EMBL" id="CP055898">
    <property type="protein sequence ID" value="QKX53708.1"/>
    <property type="molecule type" value="Genomic_DNA"/>
</dbReference>
<dbReference type="PROSITE" id="PS00122">
    <property type="entry name" value="CARBOXYLESTERASE_B_1"/>
    <property type="match status" value="1"/>
</dbReference>
<dbReference type="PANTHER" id="PTHR11559">
    <property type="entry name" value="CARBOXYLESTERASE"/>
    <property type="match status" value="1"/>
</dbReference>
<proteinExistence type="inferred from homology"/>